<proteinExistence type="predicted"/>
<name>A0AB33CM83_XANCI</name>
<sequence>MKLRIFTLAVAIACAPPVLAKGPPPPLSNAQIKTVLIRELIRPGFRRHSRPSLRVAPFKLYRGQVAS</sequence>
<feature type="signal peptide" evidence="1">
    <location>
        <begin position="1"/>
        <end position="20"/>
    </location>
</feature>
<dbReference type="Proteomes" id="UP000198357">
    <property type="component" value="Plasmid plA"/>
</dbReference>
<geneLocation type="plasmid" evidence="3">
    <name>pla</name>
</geneLocation>
<accession>A0AB33CM83</accession>
<dbReference type="AlphaFoldDB" id="A0AB33CM83"/>
<evidence type="ECO:0000313" key="2">
    <source>
        <dbReference type="EMBL" id="ASK94705.1"/>
    </source>
</evidence>
<evidence type="ECO:0000256" key="1">
    <source>
        <dbReference type="SAM" id="SignalP"/>
    </source>
</evidence>
<organism evidence="2 3">
    <name type="scientific">Xanthomonas citri pv. vignicola</name>
    <dbReference type="NCBI Taxonomy" id="473426"/>
    <lineage>
        <taxon>Bacteria</taxon>
        <taxon>Pseudomonadati</taxon>
        <taxon>Pseudomonadota</taxon>
        <taxon>Gammaproteobacteria</taxon>
        <taxon>Lysobacterales</taxon>
        <taxon>Lysobacteraceae</taxon>
        <taxon>Xanthomonas</taxon>
    </lineage>
</organism>
<gene>
    <name evidence="2" type="ORF">XcvCFBP7111P_24840</name>
</gene>
<dbReference type="EMBL" id="CP022264">
    <property type="protein sequence ID" value="ASK94705.1"/>
    <property type="molecule type" value="Genomic_DNA"/>
</dbReference>
<keyword evidence="1" id="KW-0732">Signal</keyword>
<reference evidence="2 3" key="1">
    <citation type="submission" date="2017-06" db="EMBL/GenBank/DDBJ databases">
        <title>First complete genome sequences of Xanthomonas citri pv. vignicola strains CFBP 7111, CFBP 7112 and CFBP 7113 using long-read technology.</title>
        <authorList>
            <person name="Ruh M."/>
            <person name="Briand M."/>
            <person name="Bonneau S."/>
            <person name="Jacques M.A."/>
            <person name="Chen N.W.G."/>
        </authorList>
    </citation>
    <scope>NUCLEOTIDE SEQUENCE [LARGE SCALE GENOMIC DNA]</scope>
    <source>
        <strain evidence="2 3">CFBP7111</strain>
        <plasmid evidence="3">pla</plasmid>
    </source>
</reference>
<evidence type="ECO:0000313" key="3">
    <source>
        <dbReference type="Proteomes" id="UP000198357"/>
    </source>
</evidence>
<keyword evidence="2" id="KW-0614">Plasmid</keyword>
<protein>
    <submittedName>
        <fullName evidence="2">Uncharacterized protein</fullName>
    </submittedName>
</protein>
<feature type="chain" id="PRO_5044248030" evidence="1">
    <location>
        <begin position="21"/>
        <end position="67"/>
    </location>
</feature>